<gene>
    <name evidence="2" type="ORF">ZIOFF_010696</name>
</gene>
<evidence type="ECO:0000256" key="1">
    <source>
        <dbReference type="SAM" id="MobiDB-lite"/>
    </source>
</evidence>
<organism evidence="2 3">
    <name type="scientific">Zingiber officinale</name>
    <name type="common">Ginger</name>
    <name type="synonym">Amomum zingiber</name>
    <dbReference type="NCBI Taxonomy" id="94328"/>
    <lineage>
        <taxon>Eukaryota</taxon>
        <taxon>Viridiplantae</taxon>
        <taxon>Streptophyta</taxon>
        <taxon>Embryophyta</taxon>
        <taxon>Tracheophyta</taxon>
        <taxon>Spermatophyta</taxon>
        <taxon>Magnoliopsida</taxon>
        <taxon>Liliopsida</taxon>
        <taxon>Zingiberales</taxon>
        <taxon>Zingiberaceae</taxon>
        <taxon>Zingiber</taxon>
    </lineage>
</organism>
<accession>A0A8J5HJ55</accession>
<evidence type="ECO:0000313" key="3">
    <source>
        <dbReference type="Proteomes" id="UP000734854"/>
    </source>
</evidence>
<keyword evidence="3" id="KW-1185">Reference proteome</keyword>
<dbReference type="EMBL" id="JACMSC010000003">
    <property type="protein sequence ID" value="KAG6528521.1"/>
    <property type="molecule type" value="Genomic_DNA"/>
</dbReference>
<protein>
    <submittedName>
        <fullName evidence="2">Uncharacterized protein</fullName>
    </submittedName>
</protein>
<dbReference type="Proteomes" id="UP000734854">
    <property type="component" value="Unassembled WGS sequence"/>
</dbReference>
<dbReference type="CDD" id="cd20404">
    <property type="entry name" value="Tudor_Agenet_AtEML-like"/>
    <property type="match status" value="1"/>
</dbReference>
<reference evidence="2 3" key="1">
    <citation type="submission" date="2020-08" db="EMBL/GenBank/DDBJ databases">
        <title>Plant Genome Project.</title>
        <authorList>
            <person name="Zhang R.-G."/>
        </authorList>
    </citation>
    <scope>NUCLEOTIDE SEQUENCE [LARGE SCALE GENOMIC DNA]</scope>
    <source>
        <tissue evidence="2">Rhizome</tissue>
    </source>
</reference>
<evidence type="ECO:0000313" key="2">
    <source>
        <dbReference type="EMBL" id="KAG6528521.1"/>
    </source>
</evidence>
<dbReference type="AlphaFoldDB" id="A0A8J5HJ55"/>
<feature type="region of interest" description="Disordered" evidence="1">
    <location>
        <begin position="42"/>
        <end position="66"/>
    </location>
</feature>
<proteinExistence type="predicted"/>
<name>A0A8J5HJ55_ZINOF</name>
<comment type="caution">
    <text evidence="2">The sequence shown here is derived from an EMBL/GenBank/DDBJ whole genome shotgun (WGS) entry which is preliminary data.</text>
</comment>
<sequence>MVLAAEEFFHEEEVEHPVRYLSLDRVYSYSVPCVNPNGSSSVTSKKVKARMTDKSTGGGRGGGYIRDITPPAHIPEIAETIAPLHEIADLAPRVFSATPTEHLTAAQAWAELGNPLEIEGVDPHALIGLECKANDDWYKGSITEYNSDTKHHRVKYVDDDVEHLILSNEKIKFHLSCVEMKDLCWKCGVPNLEKKGLNYNELLPLSLNFHDCQGLEPGELVWAKLIGSVIHHFYRYPSESALSPEPPVSFTAPVGFSVANIRNGFEPVQ</sequence>